<dbReference type="InterPro" id="IPR044450">
    <property type="entry name" value="AtDRB-like_DSRM_1"/>
</dbReference>
<name>A0A4Y7J7L5_PAPSO</name>
<proteinExistence type="predicted"/>
<dbReference type="EMBL" id="CM010717">
    <property type="protein sequence ID" value="RZC55625.1"/>
    <property type="molecule type" value="Genomic_DNA"/>
</dbReference>
<accession>A0A4Y7J7L5</accession>
<feature type="domain" description="DRBM" evidence="5">
    <location>
        <begin position="15"/>
        <end position="84"/>
    </location>
</feature>
<feature type="compositionally biased region" description="Basic residues" evidence="4">
    <location>
        <begin position="217"/>
        <end position="226"/>
    </location>
</feature>
<organism evidence="6 7">
    <name type="scientific">Papaver somniferum</name>
    <name type="common">Opium poppy</name>
    <dbReference type="NCBI Taxonomy" id="3469"/>
    <lineage>
        <taxon>Eukaryota</taxon>
        <taxon>Viridiplantae</taxon>
        <taxon>Streptophyta</taxon>
        <taxon>Embryophyta</taxon>
        <taxon>Tracheophyta</taxon>
        <taxon>Spermatophyta</taxon>
        <taxon>Magnoliopsida</taxon>
        <taxon>Ranunculales</taxon>
        <taxon>Papaveraceae</taxon>
        <taxon>Papaveroideae</taxon>
        <taxon>Papaver</taxon>
    </lineage>
</organism>
<evidence type="ECO:0000313" key="6">
    <source>
        <dbReference type="EMBL" id="RZC55625.1"/>
    </source>
</evidence>
<feature type="non-terminal residue" evidence="6">
    <location>
        <position position="686"/>
    </location>
</feature>
<dbReference type="GO" id="GO:0005634">
    <property type="term" value="C:nucleus"/>
    <property type="evidence" value="ECO:0007669"/>
    <property type="project" value="TreeGrafter"/>
</dbReference>
<dbReference type="PANTHER" id="PTHR11207:SF1">
    <property type="entry name" value="DOUBLE-STRANDED RNA-BINDING PROTEIN 1"/>
    <property type="match status" value="1"/>
</dbReference>
<dbReference type="Pfam" id="PF00035">
    <property type="entry name" value="dsrm"/>
    <property type="match status" value="2"/>
</dbReference>
<dbReference type="GO" id="GO:0010468">
    <property type="term" value="P:regulation of gene expression"/>
    <property type="evidence" value="ECO:0007669"/>
    <property type="project" value="TreeGrafter"/>
</dbReference>
<dbReference type="AlphaFoldDB" id="A0A4Y7J7L5"/>
<dbReference type="PANTHER" id="PTHR11207">
    <property type="entry name" value="RIBONUCLEASE III"/>
    <property type="match status" value="1"/>
</dbReference>
<keyword evidence="1" id="KW-0677">Repeat</keyword>
<feature type="compositionally biased region" description="Polar residues" evidence="4">
    <location>
        <begin position="426"/>
        <end position="445"/>
    </location>
</feature>
<keyword evidence="7" id="KW-1185">Reference proteome</keyword>
<dbReference type="GO" id="GO:0003725">
    <property type="term" value="F:double-stranded RNA binding"/>
    <property type="evidence" value="ECO:0007669"/>
    <property type="project" value="InterPro"/>
</dbReference>
<gene>
    <name evidence="6" type="ORF">C5167_014474</name>
</gene>
<dbReference type="Gramene" id="RZC55625">
    <property type="protein sequence ID" value="RZC55625"/>
    <property type="gene ID" value="C5167_014474"/>
</dbReference>
<dbReference type="InterPro" id="IPR014720">
    <property type="entry name" value="dsRBD_dom"/>
</dbReference>
<feature type="compositionally biased region" description="Polar residues" evidence="4">
    <location>
        <begin position="230"/>
        <end position="246"/>
    </location>
</feature>
<evidence type="ECO:0000256" key="2">
    <source>
        <dbReference type="ARBA" id="ARBA00022884"/>
    </source>
</evidence>
<reference evidence="6 7" key="1">
    <citation type="journal article" date="2018" name="Science">
        <title>The opium poppy genome and morphinan production.</title>
        <authorList>
            <person name="Guo L."/>
            <person name="Winzer T."/>
            <person name="Yang X."/>
            <person name="Li Y."/>
            <person name="Ning Z."/>
            <person name="He Z."/>
            <person name="Teodor R."/>
            <person name="Lu Y."/>
            <person name="Bowser T.A."/>
            <person name="Graham I.A."/>
            <person name="Ye K."/>
        </authorList>
    </citation>
    <scope>NUCLEOTIDE SEQUENCE [LARGE SCALE GENOMIC DNA]</scope>
    <source>
        <strain evidence="7">cv. HN1</strain>
        <tissue evidence="6">Leaves</tissue>
    </source>
</reference>
<dbReference type="STRING" id="3469.A0A4Y7J7L5"/>
<feature type="region of interest" description="Disordered" evidence="4">
    <location>
        <begin position="271"/>
        <end position="296"/>
    </location>
</feature>
<dbReference type="Proteomes" id="UP000316621">
    <property type="component" value="Chromosome 3"/>
</dbReference>
<feature type="compositionally biased region" description="Polar residues" evidence="4">
    <location>
        <begin position="453"/>
        <end position="470"/>
    </location>
</feature>
<evidence type="ECO:0000256" key="4">
    <source>
        <dbReference type="SAM" id="MobiDB-lite"/>
    </source>
</evidence>
<dbReference type="CDD" id="cd19907">
    <property type="entry name" value="DSRM_AtDRB-like_rpt1"/>
    <property type="match status" value="1"/>
</dbReference>
<keyword evidence="2 3" id="KW-0694">RNA-binding</keyword>
<feature type="region of interest" description="Disordered" evidence="4">
    <location>
        <begin position="217"/>
        <end position="251"/>
    </location>
</feature>
<dbReference type="SUPFAM" id="SSF54768">
    <property type="entry name" value="dsRNA-binding domain-like"/>
    <property type="match status" value="2"/>
</dbReference>
<evidence type="ECO:0000259" key="5">
    <source>
        <dbReference type="PROSITE" id="PS50137"/>
    </source>
</evidence>
<evidence type="ECO:0000256" key="3">
    <source>
        <dbReference type="PROSITE-ProRule" id="PRU00266"/>
    </source>
</evidence>
<feature type="compositionally biased region" description="Polar residues" evidence="4">
    <location>
        <begin position="271"/>
        <end position="281"/>
    </location>
</feature>
<dbReference type="SMART" id="SM00358">
    <property type="entry name" value="DSRM"/>
    <property type="match status" value="2"/>
</dbReference>
<feature type="domain" description="DRBM" evidence="5">
    <location>
        <begin position="101"/>
        <end position="170"/>
    </location>
</feature>
<dbReference type="GO" id="GO:0006396">
    <property type="term" value="P:RNA processing"/>
    <property type="evidence" value="ECO:0007669"/>
    <property type="project" value="TreeGrafter"/>
</dbReference>
<dbReference type="Gene3D" id="3.30.160.20">
    <property type="match status" value="2"/>
</dbReference>
<evidence type="ECO:0000256" key="1">
    <source>
        <dbReference type="ARBA" id="ARBA00022737"/>
    </source>
</evidence>
<protein>
    <recommendedName>
        <fullName evidence="5">DRBM domain-containing protein</fullName>
    </recommendedName>
</protein>
<feature type="region of interest" description="Disordered" evidence="4">
    <location>
        <begin position="426"/>
        <end position="478"/>
    </location>
</feature>
<dbReference type="PROSITE" id="PS50137">
    <property type="entry name" value="DS_RBD"/>
    <property type="match status" value="2"/>
</dbReference>
<dbReference type="GO" id="GO:0004525">
    <property type="term" value="F:ribonuclease III activity"/>
    <property type="evidence" value="ECO:0007669"/>
    <property type="project" value="TreeGrafter"/>
</dbReference>
<evidence type="ECO:0000313" key="7">
    <source>
        <dbReference type="Proteomes" id="UP000316621"/>
    </source>
</evidence>
<sequence>MSTSKEFQGVSSCYVFKSRLQEYAQKNKFLAPVYETLKEGPPHEPYFRSSVIVNDFKYDSLPGFCNRKAAEQSAAEVALVELAKLGNTDDSIRNPVHESGLCKNLLQEYAQKMNYAVPSYVCRMTETRGKGTSYTSTVDIGGIKYIGAAARTKKEAKLKAARTALLAIQSSTNGSHTNPSGDCQLTVLPPIKKAPEPAAAVDITKKNLKPRKNKFKKRWQKKKFLKKNGDQVTTDPTGEASGSTVIGNAGNCDEIRAQSSGVLDADMNDQSMQNVTSSNGSGIERFPTEEASGTLNTSDIQTLGSAAEETMMDMEIRTAQDVGSANGSGLERLAEAHLDMDIQSTQIGGLANESGLERMATGEASGNPENTNQIQAQGLGVAEAEVNPRFVQIGGSENRTESGGETLLAEAKLTYQEIKMEVQNDQGFSRNCESENGTGSGSQRLSAEAKQSFPETNSEVQNDQGFSQNGSGSGLRRLPDEEQKSLQEIIMEVQNDQGFFQNFELQNGSTSGLELDEAQKSLQEINVEVENGQGFLQDFELQNGTASGLEGLPAEAQKSLQEIKMEVENDEGFLQNSELQSSGLEWFPAEAQKSLQEIKMEVENDQGFLQNSELQNGSISGLEWFPAEAQKSLQEIKMEVENDQGFLQNSELQNGTASGLESYQLARLPIVELDQREEKTSFMFLA</sequence>